<sequence length="653" mass="72081">MTTPDLTLEEEVQTAIYVPYKHYLNASVRGWQQGKIFPDGNKDWSSDAVQPRGSVLVLSMLEKYRRIVLGTSGNARVMAAWVRKDDGIVKVGRENHDQFINFGEIGMNNPEYCPRQDTDSIAPGQPRKEYTSRPRVGVDRWQVFAWRTRTTSSAWLKVKSLQLGSTLSCGEPSFPIRPGFLPVDSEYEARGGTVGPTSHQMAGRMTSRSEAAAEIGAGKTLGPCSDATHGPSAIHAKESGAQRTKQSDLTQTETMSRDPHQPGCIMCEFPCGRPGCGHVYRWDGTDPLGAIAALVKIHEPVCPARLASADDTSGTHNCPLQRWRPPTQEPTLANQALTIPAHRWAKTILKEDIKLHPKLSHCRSTNSWTAELDENHDDQAHHPAPPNAGNYGASFVTVFQGMILGTNIVAHKEADESCCEPTDSPPLDFDGTHNKAHHLAPPYEGECTASLTDDFKNLNGEGNHLADHRAVQQAAEVLISIREHTPLASPTADSTTTHKAEERGLVCRPTTRATTNETARTLTTPGGRVSSKATAIITRSAFLPPPRVKKSCHSAEERYEYLRNEVWVESFEEHHVICKGCTKQIQLDQRRKWYPGLWEKHRDGGRCPGIPFAGERKPRGRKGTSAQGSGTRAKRALRPMPYCVRMLMRGPID</sequence>
<reference evidence="2" key="1">
    <citation type="submission" date="2023-03" db="EMBL/GenBank/DDBJ databases">
        <title>Massive genome expansion in bonnet fungi (Mycena s.s.) driven by repeated elements and novel gene families across ecological guilds.</title>
        <authorList>
            <consortium name="Lawrence Berkeley National Laboratory"/>
            <person name="Harder C.B."/>
            <person name="Miyauchi S."/>
            <person name="Viragh M."/>
            <person name="Kuo A."/>
            <person name="Thoen E."/>
            <person name="Andreopoulos B."/>
            <person name="Lu D."/>
            <person name="Skrede I."/>
            <person name="Drula E."/>
            <person name="Henrissat B."/>
            <person name="Morin E."/>
            <person name="Kohler A."/>
            <person name="Barry K."/>
            <person name="LaButti K."/>
            <person name="Morin E."/>
            <person name="Salamov A."/>
            <person name="Lipzen A."/>
            <person name="Mereny Z."/>
            <person name="Hegedus B."/>
            <person name="Baldrian P."/>
            <person name="Stursova M."/>
            <person name="Weitz H."/>
            <person name="Taylor A."/>
            <person name="Grigoriev I.V."/>
            <person name="Nagy L.G."/>
            <person name="Martin F."/>
            <person name="Kauserud H."/>
        </authorList>
    </citation>
    <scope>NUCLEOTIDE SEQUENCE</scope>
    <source>
        <strain evidence="2">9284</strain>
    </source>
</reference>
<organism evidence="2 3">
    <name type="scientific">Roridomyces roridus</name>
    <dbReference type="NCBI Taxonomy" id="1738132"/>
    <lineage>
        <taxon>Eukaryota</taxon>
        <taxon>Fungi</taxon>
        <taxon>Dikarya</taxon>
        <taxon>Basidiomycota</taxon>
        <taxon>Agaricomycotina</taxon>
        <taxon>Agaricomycetes</taxon>
        <taxon>Agaricomycetidae</taxon>
        <taxon>Agaricales</taxon>
        <taxon>Marasmiineae</taxon>
        <taxon>Mycenaceae</taxon>
        <taxon>Roridomyces</taxon>
    </lineage>
</organism>
<protein>
    <submittedName>
        <fullName evidence="2">Uncharacterized protein</fullName>
    </submittedName>
</protein>
<evidence type="ECO:0000256" key="1">
    <source>
        <dbReference type="SAM" id="MobiDB-lite"/>
    </source>
</evidence>
<gene>
    <name evidence="2" type="ORF">FB45DRAFT_872223</name>
</gene>
<feature type="compositionally biased region" description="Polar residues" evidence="1">
    <location>
        <begin position="241"/>
        <end position="254"/>
    </location>
</feature>
<accession>A0AAD7BDE4</accession>
<feature type="region of interest" description="Disordered" evidence="1">
    <location>
        <begin position="608"/>
        <end position="633"/>
    </location>
</feature>
<dbReference type="AlphaFoldDB" id="A0AAD7BDE4"/>
<keyword evidence="3" id="KW-1185">Reference proteome</keyword>
<evidence type="ECO:0000313" key="3">
    <source>
        <dbReference type="Proteomes" id="UP001221142"/>
    </source>
</evidence>
<comment type="caution">
    <text evidence="2">The sequence shown here is derived from an EMBL/GenBank/DDBJ whole genome shotgun (WGS) entry which is preliminary data.</text>
</comment>
<evidence type="ECO:0000313" key="2">
    <source>
        <dbReference type="EMBL" id="KAJ7617758.1"/>
    </source>
</evidence>
<proteinExistence type="predicted"/>
<dbReference type="EMBL" id="JARKIF010000020">
    <property type="protein sequence ID" value="KAJ7617758.1"/>
    <property type="molecule type" value="Genomic_DNA"/>
</dbReference>
<name>A0AAD7BDE4_9AGAR</name>
<feature type="region of interest" description="Disordered" evidence="1">
    <location>
        <begin position="218"/>
        <end position="257"/>
    </location>
</feature>
<dbReference type="Proteomes" id="UP001221142">
    <property type="component" value="Unassembled WGS sequence"/>
</dbReference>